<protein>
    <submittedName>
        <fullName evidence="1">Phosphotransferase</fullName>
    </submittedName>
</protein>
<keyword evidence="2" id="KW-1185">Reference proteome</keyword>
<evidence type="ECO:0000313" key="2">
    <source>
        <dbReference type="Proteomes" id="UP000473325"/>
    </source>
</evidence>
<gene>
    <name evidence="1" type="ORF">GRQ65_16470</name>
</gene>
<dbReference type="PANTHER" id="PTHR22603:SF66">
    <property type="entry name" value="ETHANOLAMINE KINASE"/>
    <property type="match status" value="1"/>
</dbReference>
<dbReference type="SUPFAM" id="SSF56112">
    <property type="entry name" value="Protein kinase-like (PK-like)"/>
    <property type="match status" value="1"/>
</dbReference>
<dbReference type="Proteomes" id="UP000473325">
    <property type="component" value="Unassembled WGS sequence"/>
</dbReference>
<sequence length="303" mass="33940">MSHAELDAVFDTVPSLAGRPRTVEELSGGLTNRNVKVTTPDGVFVARCTDLSGNALEIDRDAEHLNSRAAEEAGVGAPVLDYRPDLGVLVVGFIPGRTLGRQDLRADGMLPRVAESCRRLHAGPRFVSDFDMFERQAGYLRTVRREGYRIPDGYLDQAERIDRMCVALRTLAEPTVPCNNDLLAENFVDDGEQVWLIDYEYSGNNDACFELGNIWMECRLDLDQLEELVTCYYGGPRPDKLARARLLGTLGQYGWTLWGAIQSAVSPLDFDFWEWALERHELALSELNGADFERLLHDVQVSD</sequence>
<dbReference type="InterPro" id="IPR011009">
    <property type="entry name" value="Kinase-like_dom_sf"/>
</dbReference>
<organism evidence="1 2">
    <name type="scientific">Nocardioides flavescens</name>
    <dbReference type="NCBI Taxonomy" id="2691959"/>
    <lineage>
        <taxon>Bacteria</taxon>
        <taxon>Bacillati</taxon>
        <taxon>Actinomycetota</taxon>
        <taxon>Actinomycetes</taxon>
        <taxon>Propionibacteriales</taxon>
        <taxon>Nocardioidaceae</taxon>
        <taxon>Nocardioides</taxon>
    </lineage>
</organism>
<dbReference type="CDD" id="cd05151">
    <property type="entry name" value="ChoK-like"/>
    <property type="match status" value="1"/>
</dbReference>
<evidence type="ECO:0000313" key="1">
    <source>
        <dbReference type="EMBL" id="MXG91145.1"/>
    </source>
</evidence>
<accession>A0A6L7F1B1</accession>
<comment type="caution">
    <text evidence="1">The sequence shown here is derived from an EMBL/GenBank/DDBJ whole genome shotgun (WGS) entry which is preliminary data.</text>
</comment>
<dbReference type="GO" id="GO:0005737">
    <property type="term" value="C:cytoplasm"/>
    <property type="evidence" value="ECO:0007669"/>
    <property type="project" value="TreeGrafter"/>
</dbReference>
<dbReference type="GO" id="GO:0004305">
    <property type="term" value="F:ethanolamine kinase activity"/>
    <property type="evidence" value="ECO:0007669"/>
    <property type="project" value="TreeGrafter"/>
</dbReference>
<name>A0A6L7F1B1_9ACTN</name>
<reference evidence="1 2" key="1">
    <citation type="submission" date="2019-12" db="EMBL/GenBank/DDBJ databases">
        <authorList>
            <person name="Kun Z."/>
        </authorList>
    </citation>
    <scope>NUCLEOTIDE SEQUENCE [LARGE SCALE GENOMIC DNA]</scope>
    <source>
        <strain evidence="1 2">YIM 123512</strain>
    </source>
</reference>
<dbReference type="GO" id="GO:0006646">
    <property type="term" value="P:phosphatidylethanolamine biosynthetic process"/>
    <property type="evidence" value="ECO:0007669"/>
    <property type="project" value="TreeGrafter"/>
</dbReference>
<dbReference type="Pfam" id="PF01633">
    <property type="entry name" value="Choline_kinase"/>
    <property type="match status" value="1"/>
</dbReference>
<dbReference type="EMBL" id="WUEK01000010">
    <property type="protein sequence ID" value="MXG91145.1"/>
    <property type="molecule type" value="Genomic_DNA"/>
</dbReference>
<dbReference type="AlphaFoldDB" id="A0A6L7F1B1"/>
<proteinExistence type="predicted"/>
<dbReference type="Gene3D" id="3.90.1200.10">
    <property type="match status" value="1"/>
</dbReference>
<dbReference type="Gene3D" id="3.30.200.20">
    <property type="entry name" value="Phosphorylase Kinase, domain 1"/>
    <property type="match status" value="1"/>
</dbReference>
<dbReference type="PANTHER" id="PTHR22603">
    <property type="entry name" value="CHOLINE/ETHANOALAMINE KINASE"/>
    <property type="match status" value="1"/>
</dbReference>
<keyword evidence="1" id="KW-0808">Transferase</keyword>